<gene>
    <name evidence="1" type="primary">smtA</name>
    <name evidence="1" type="ORF">g.112135</name>
</gene>
<accession>A0A1D1XYM6</accession>
<dbReference type="AlphaFoldDB" id="A0A1D1XYM6"/>
<evidence type="ECO:0000313" key="1">
    <source>
        <dbReference type="EMBL" id="JAT47430.1"/>
    </source>
</evidence>
<proteinExistence type="predicted"/>
<name>A0A1D1XYM6_9ARAE</name>
<protein>
    <submittedName>
        <fullName evidence="1">Protein smtA</fullName>
    </submittedName>
</protein>
<reference evidence="1" key="1">
    <citation type="submission" date="2015-07" db="EMBL/GenBank/DDBJ databases">
        <title>Transcriptome Assembly of Anthurium amnicola.</title>
        <authorList>
            <person name="Suzuki J."/>
        </authorList>
    </citation>
    <scope>NUCLEOTIDE SEQUENCE</scope>
</reference>
<feature type="non-terminal residue" evidence="1">
    <location>
        <position position="228"/>
    </location>
</feature>
<feature type="non-terminal residue" evidence="1">
    <location>
        <position position="1"/>
    </location>
</feature>
<sequence>VNSSSNPIPCLSSPIQRRGHFRGQPGRLFLGRLFTTPRLPFRAPRRFRLWCLRCFPCSRADLRRLRPIPRRRHCFLGPRRLEGGRSRPGLGLEERGHEVVEADVGPIAPAGPGLGDEQFRHVGRRDVGLLHEPPDGFEFGMGLDAKVVLRQHLEGLEPAVGELDVLVHAAAADESGVELLDVIGGEDDEAFPRAGRPQPVDEVEKPRQGDLAVLLVLSATHGRGRRLR</sequence>
<dbReference type="EMBL" id="GDJX01020506">
    <property type="protein sequence ID" value="JAT47430.1"/>
    <property type="molecule type" value="Transcribed_RNA"/>
</dbReference>
<organism evidence="1">
    <name type="scientific">Anthurium amnicola</name>
    <dbReference type="NCBI Taxonomy" id="1678845"/>
    <lineage>
        <taxon>Eukaryota</taxon>
        <taxon>Viridiplantae</taxon>
        <taxon>Streptophyta</taxon>
        <taxon>Embryophyta</taxon>
        <taxon>Tracheophyta</taxon>
        <taxon>Spermatophyta</taxon>
        <taxon>Magnoliopsida</taxon>
        <taxon>Liliopsida</taxon>
        <taxon>Araceae</taxon>
        <taxon>Pothoideae</taxon>
        <taxon>Potheae</taxon>
        <taxon>Anthurium</taxon>
    </lineage>
</organism>